<evidence type="ECO:0000313" key="2">
    <source>
        <dbReference type="Proteomes" id="UP001597045"/>
    </source>
</evidence>
<gene>
    <name evidence="1" type="ORF">ACFQ1S_21870</name>
</gene>
<protein>
    <submittedName>
        <fullName evidence="1">Uncharacterized protein</fullName>
    </submittedName>
</protein>
<dbReference type="Proteomes" id="UP001597045">
    <property type="component" value="Unassembled WGS sequence"/>
</dbReference>
<keyword evidence="2" id="KW-1185">Reference proteome</keyword>
<evidence type="ECO:0000313" key="1">
    <source>
        <dbReference type="EMBL" id="MFD1047994.1"/>
    </source>
</evidence>
<proteinExistence type="predicted"/>
<sequence length="67" mass="7374">MRSDTPDEAGTVADLGEFSLIQRLTAGRVRRGLQQVVLPLREEDLGAHVLDERLVLGVHALGREQGR</sequence>
<organism evidence="1 2">
    <name type="scientific">Kibdelosporangium lantanae</name>
    <dbReference type="NCBI Taxonomy" id="1497396"/>
    <lineage>
        <taxon>Bacteria</taxon>
        <taxon>Bacillati</taxon>
        <taxon>Actinomycetota</taxon>
        <taxon>Actinomycetes</taxon>
        <taxon>Pseudonocardiales</taxon>
        <taxon>Pseudonocardiaceae</taxon>
        <taxon>Kibdelosporangium</taxon>
    </lineage>
</organism>
<comment type="caution">
    <text evidence="1">The sequence shown here is derived from an EMBL/GenBank/DDBJ whole genome shotgun (WGS) entry which is preliminary data.</text>
</comment>
<dbReference type="EMBL" id="JBHTIS010001349">
    <property type="protein sequence ID" value="MFD1047994.1"/>
    <property type="molecule type" value="Genomic_DNA"/>
</dbReference>
<reference evidence="2" key="1">
    <citation type="journal article" date="2019" name="Int. J. Syst. Evol. Microbiol.">
        <title>The Global Catalogue of Microorganisms (GCM) 10K type strain sequencing project: providing services to taxonomists for standard genome sequencing and annotation.</title>
        <authorList>
            <consortium name="The Broad Institute Genomics Platform"/>
            <consortium name="The Broad Institute Genome Sequencing Center for Infectious Disease"/>
            <person name="Wu L."/>
            <person name="Ma J."/>
        </authorList>
    </citation>
    <scope>NUCLEOTIDE SEQUENCE [LARGE SCALE GENOMIC DNA]</scope>
    <source>
        <strain evidence="2">JCM 31486</strain>
    </source>
</reference>
<feature type="non-terminal residue" evidence="1">
    <location>
        <position position="67"/>
    </location>
</feature>
<name>A0ABW3MFK6_9PSEU</name>
<accession>A0ABW3MFK6</accession>